<protein>
    <recommendedName>
        <fullName evidence="3">Transcriptional regulator, AbiEi antitoxin, Type IV TA system</fullName>
    </recommendedName>
</protein>
<name>A0A4R7FHW0_9MICO</name>
<organism evidence="1 2">
    <name type="scientific">Amnibacterium kyonggiense</name>
    <dbReference type="NCBI Taxonomy" id="595671"/>
    <lineage>
        <taxon>Bacteria</taxon>
        <taxon>Bacillati</taxon>
        <taxon>Actinomycetota</taxon>
        <taxon>Actinomycetes</taxon>
        <taxon>Micrococcales</taxon>
        <taxon>Microbacteriaceae</taxon>
        <taxon>Amnibacterium</taxon>
    </lineage>
</organism>
<gene>
    <name evidence="1" type="ORF">CLV52_3501</name>
</gene>
<proteinExistence type="predicted"/>
<dbReference type="Proteomes" id="UP000295344">
    <property type="component" value="Unassembled WGS sequence"/>
</dbReference>
<evidence type="ECO:0000313" key="1">
    <source>
        <dbReference type="EMBL" id="TDS74977.1"/>
    </source>
</evidence>
<dbReference type="RefSeq" id="WP_133767634.1">
    <property type="nucleotide sequence ID" value="NZ_BAAARP010000001.1"/>
</dbReference>
<reference evidence="1 2" key="1">
    <citation type="submission" date="2019-03" db="EMBL/GenBank/DDBJ databases">
        <title>Genomic Encyclopedia of Archaeal and Bacterial Type Strains, Phase II (KMG-II): from individual species to whole genera.</title>
        <authorList>
            <person name="Goeker M."/>
        </authorList>
    </citation>
    <scope>NUCLEOTIDE SEQUENCE [LARGE SCALE GENOMIC DNA]</scope>
    <source>
        <strain evidence="1 2">DSM 24782</strain>
    </source>
</reference>
<dbReference type="OrthoDB" id="5517693at2"/>
<evidence type="ECO:0000313" key="2">
    <source>
        <dbReference type="Proteomes" id="UP000295344"/>
    </source>
</evidence>
<evidence type="ECO:0008006" key="3">
    <source>
        <dbReference type="Google" id="ProtNLM"/>
    </source>
</evidence>
<keyword evidence="2" id="KW-1185">Reference proteome</keyword>
<comment type="caution">
    <text evidence="1">The sequence shown here is derived from an EMBL/GenBank/DDBJ whole genome shotgun (WGS) entry which is preliminary data.</text>
</comment>
<dbReference type="AlphaFoldDB" id="A0A4R7FHW0"/>
<dbReference type="EMBL" id="SOAM01000004">
    <property type="protein sequence ID" value="TDS74977.1"/>
    <property type="molecule type" value="Genomic_DNA"/>
</dbReference>
<sequence length="330" mass="36000">MDPWTTPLIVVRGASHTAAERRSIARDCERGLLIRVRQGVYVATADWDAGTGVERDLARHVVRARALDAVAPWRPLFSHWTAAVLAGLPTMDAQLDRVHVTTTDPRRRGLDGVLTHAFPVQREEVRMLGGLLVTSVPRTVVDVAGGSPFLGGVVTADAALHRGVPRDLLEAAVDLAGPRRASGRIADVVAIAHPGAESAAESASYVSMFRLGFEPPELQHEVWDEQGLAGIADSYDRRSRIGAEVDGLAKYLDPRMAVDGTGMALVQEKRREDRMRAGLRGLARYGYWDAKDPSRLRPILAKVGLRPPQHRPTLADWAATARIARPRALR</sequence>
<accession>A0A4R7FHW0</accession>